<reference evidence="1 2" key="1">
    <citation type="journal article" date="2014" name="Genome Announc.">
        <title>Draft Genome Sequences of Marine Flavobacterium Algibacter lectus Strains SS8 and NR4.</title>
        <authorList>
            <person name="Takatani N."/>
            <person name="Nakanishi M."/>
            <person name="Meirelles P."/>
            <person name="Mino S."/>
            <person name="Suda W."/>
            <person name="Oshima K."/>
            <person name="Hattori M."/>
            <person name="Ohkuma M."/>
            <person name="Hosokawa M."/>
            <person name="Miyashita K."/>
            <person name="Thompson F.L."/>
            <person name="Niwa A."/>
            <person name="Sawabe T."/>
            <person name="Sawabe T."/>
        </authorList>
    </citation>
    <scope>NUCLEOTIDE SEQUENCE [LARGE SCALE GENOMIC DNA]</scope>
    <source>
        <strain evidence="2">JCM19274</strain>
    </source>
</reference>
<evidence type="ECO:0000313" key="1">
    <source>
        <dbReference type="EMBL" id="GAL78513.1"/>
    </source>
</evidence>
<dbReference type="EMBL" id="BBNU01000003">
    <property type="protein sequence ID" value="GAL78513.1"/>
    <property type="molecule type" value="Genomic_DNA"/>
</dbReference>
<sequence>MGNLRLNFFATITLSVLMVGGAMRTGMQEKQNATTKTSKNDFIF</sequence>
<organism evidence="1 2">
    <name type="scientific">Algibacter lectus</name>
    <dbReference type="NCBI Taxonomy" id="221126"/>
    <lineage>
        <taxon>Bacteria</taxon>
        <taxon>Pseudomonadati</taxon>
        <taxon>Bacteroidota</taxon>
        <taxon>Flavobacteriia</taxon>
        <taxon>Flavobacteriales</taxon>
        <taxon>Flavobacteriaceae</taxon>
        <taxon>Algibacter</taxon>
    </lineage>
</organism>
<name>A0A090WQQ2_9FLAO</name>
<protein>
    <submittedName>
        <fullName evidence="1">Uncharacterized protein</fullName>
    </submittedName>
</protein>
<comment type="caution">
    <text evidence="1">The sequence shown here is derived from an EMBL/GenBank/DDBJ whole genome shotgun (WGS) entry which is preliminary data.</text>
</comment>
<gene>
    <name evidence="1" type="ORF">JCM19274_977</name>
</gene>
<dbReference type="Proteomes" id="UP000029643">
    <property type="component" value="Unassembled WGS sequence"/>
</dbReference>
<proteinExistence type="predicted"/>
<accession>A0A090WQQ2</accession>
<evidence type="ECO:0000313" key="2">
    <source>
        <dbReference type="Proteomes" id="UP000029643"/>
    </source>
</evidence>
<dbReference type="AlphaFoldDB" id="A0A090WQQ2"/>